<dbReference type="GO" id="GO:0006384">
    <property type="term" value="P:transcription initiation at RNA polymerase III promoter"/>
    <property type="evidence" value="ECO:0007669"/>
    <property type="project" value="TreeGrafter"/>
</dbReference>
<dbReference type="InterPro" id="IPR045113">
    <property type="entry name" value="Rpb7-like"/>
</dbReference>
<dbReference type="InterPro" id="IPR005576">
    <property type="entry name" value="Rpb7-like_N"/>
</dbReference>
<feature type="domain" description="RNA polymerase III subunit Rpc25" evidence="8">
    <location>
        <begin position="89"/>
        <end position="173"/>
    </location>
</feature>
<evidence type="ECO:0000259" key="7">
    <source>
        <dbReference type="Pfam" id="PF03876"/>
    </source>
</evidence>
<comment type="similarity">
    <text evidence="2">Belongs to the eukaryotic RPB7/RPC8 RNA polymerase subunit family.</text>
</comment>
<dbReference type="Gene3D" id="3.30.1490.120">
    <property type="entry name" value="RNA polymerase Rpb7-like, N-terminal domain"/>
    <property type="match status" value="1"/>
</dbReference>
<evidence type="ECO:0000256" key="3">
    <source>
        <dbReference type="ARBA" id="ARBA00022478"/>
    </source>
</evidence>
<organism evidence="9 10">
    <name type="scientific">Rubus argutus</name>
    <name type="common">Southern blackberry</name>
    <dbReference type="NCBI Taxonomy" id="59490"/>
    <lineage>
        <taxon>Eukaryota</taxon>
        <taxon>Viridiplantae</taxon>
        <taxon>Streptophyta</taxon>
        <taxon>Embryophyta</taxon>
        <taxon>Tracheophyta</taxon>
        <taxon>Spermatophyta</taxon>
        <taxon>Magnoliopsida</taxon>
        <taxon>eudicotyledons</taxon>
        <taxon>Gunneridae</taxon>
        <taxon>Pentapetalae</taxon>
        <taxon>rosids</taxon>
        <taxon>fabids</taxon>
        <taxon>Rosales</taxon>
        <taxon>Rosaceae</taxon>
        <taxon>Rosoideae</taxon>
        <taxon>Rosoideae incertae sedis</taxon>
        <taxon>Rubus</taxon>
    </lineage>
</organism>
<keyword evidence="10" id="KW-1185">Reference proteome</keyword>
<reference evidence="9 10" key="1">
    <citation type="journal article" date="2023" name="G3 (Bethesda)">
        <title>A chromosome-length genome assembly and annotation of blackberry (Rubus argutus, cv. 'Hillquist').</title>
        <authorList>
            <person name="Bruna T."/>
            <person name="Aryal R."/>
            <person name="Dudchenko O."/>
            <person name="Sargent D.J."/>
            <person name="Mead D."/>
            <person name="Buti M."/>
            <person name="Cavallini A."/>
            <person name="Hytonen T."/>
            <person name="Andres J."/>
            <person name="Pham M."/>
            <person name="Weisz D."/>
            <person name="Mascagni F."/>
            <person name="Usai G."/>
            <person name="Natali L."/>
            <person name="Bassil N."/>
            <person name="Fernandez G.E."/>
            <person name="Lomsadze A."/>
            <person name="Armour M."/>
            <person name="Olukolu B."/>
            <person name="Poorten T."/>
            <person name="Britton C."/>
            <person name="Davik J."/>
            <person name="Ashrafi H."/>
            <person name="Aiden E.L."/>
            <person name="Borodovsky M."/>
            <person name="Worthington M."/>
        </authorList>
    </citation>
    <scope>NUCLEOTIDE SEQUENCE [LARGE SCALE GENOMIC DNA]</scope>
    <source>
        <strain evidence="9">PI 553951</strain>
    </source>
</reference>
<evidence type="ECO:0000313" key="9">
    <source>
        <dbReference type="EMBL" id="KAK9902432.1"/>
    </source>
</evidence>
<dbReference type="FunFam" id="2.40.50.140:FF:000488">
    <property type="entry name" value="Predicted protein"/>
    <property type="match status" value="1"/>
</dbReference>
<gene>
    <name evidence="9" type="ORF">M0R45_001671</name>
</gene>
<dbReference type="InterPro" id="IPR036898">
    <property type="entry name" value="RNA_pol_Rpb7-like_N_sf"/>
</dbReference>
<evidence type="ECO:0000259" key="8">
    <source>
        <dbReference type="Pfam" id="PF08292"/>
    </source>
</evidence>
<dbReference type="InterPro" id="IPR012340">
    <property type="entry name" value="NA-bd_OB-fold"/>
</dbReference>
<keyword evidence="3 6" id="KW-0240">DNA-directed RNA polymerase</keyword>
<dbReference type="Pfam" id="PF08292">
    <property type="entry name" value="RNA_pol_Rbc25"/>
    <property type="match status" value="1"/>
</dbReference>
<dbReference type="PANTHER" id="PTHR12709">
    <property type="entry name" value="DNA-DIRECTED RNA POLYMERASE II, III"/>
    <property type="match status" value="1"/>
</dbReference>
<evidence type="ECO:0000256" key="6">
    <source>
        <dbReference type="RuleBase" id="RU369086"/>
    </source>
</evidence>
<comment type="caution">
    <text evidence="9">The sequence shown here is derived from an EMBL/GenBank/DDBJ whole genome shotgun (WGS) entry which is preliminary data.</text>
</comment>
<comment type="function">
    <text evidence="6">DNA-dependent RNA polymerase which catalyzes the transcription of DNA into RNA using the four ribonucleoside triphosphates as substrates.</text>
</comment>
<name>A0AAW1VLL9_RUBAR</name>
<dbReference type="EMBL" id="JBEDUW010000258">
    <property type="protein sequence ID" value="KAK9902432.1"/>
    <property type="molecule type" value="Genomic_DNA"/>
</dbReference>
<evidence type="ECO:0000256" key="4">
    <source>
        <dbReference type="ARBA" id="ARBA00023163"/>
    </source>
</evidence>
<dbReference type="GO" id="GO:0005666">
    <property type="term" value="C:RNA polymerase III complex"/>
    <property type="evidence" value="ECO:0007669"/>
    <property type="project" value="TreeGrafter"/>
</dbReference>
<dbReference type="Proteomes" id="UP001457282">
    <property type="component" value="Unassembled WGS sequence"/>
</dbReference>
<protein>
    <recommendedName>
        <fullName evidence="6">DNA-directed RNA polymerase subunit</fullName>
    </recommendedName>
</protein>
<dbReference type="SUPFAM" id="SSF50249">
    <property type="entry name" value="Nucleic acid-binding proteins"/>
    <property type="match status" value="1"/>
</dbReference>
<accession>A0AAW1VLL9</accession>
<keyword evidence="4 6" id="KW-0804">Transcription</keyword>
<dbReference type="InterPro" id="IPR013238">
    <property type="entry name" value="RNA_pol_III_Rbc25"/>
</dbReference>
<evidence type="ECO:0000256" key="5">
    <source>
        <dbReference type="ARBA" id="ARBA00023242"/>
    </source>
</evidence>
<comment type="subcellular location">
    <subcellularLocation>
        <location evidence="1 6">Nucleus</location>
    </subcellularLocation>
</comment>
<dbReference type="Gene3D" id="2.40.50.140">
    <property type="entry name" value="Nucleic acid-binding proteins"/>
    <property type="match status" value="1"/>
</dbReference>
<sequence>MLKKTQCSTLAELSTHCVCPPHLLSLRLQDAVMGELEKLFLDKVIANLGLCVSVYDIQSIKDHFILPNDGHPTLTVVFTLIMFRPFVGEIITAKVLESTADGLRLSLGFFDDIYIPSHRLPTPSHKKDNLKKNSVMWYWKPSEDEFSIELKDQIRFQVESVNYPKIPTEQPENSKPFAPMEVKGSIDFDGLGPVHWWQDVDEEAS</sequence>
<feature type="domain" description="RNA polymerase Rpb7-like N-terminal" evidence="7">
    <location>
        <begin position="20"/>
        <end position="70"/>
    </location>
</feature>
<dbReference type="Pfam" id="PF03876">
    <property type="entry name" value="SHS2_Rpb7-N"/>
    <property type="match status" value="1"/>
</dbReference>
<dbReference type="PANTHER" id="PTHR12709:SF1">
    <property type="entry name" value="DNA-DIRECTED RNA POLYMERASE III SUBUNIT RPC8"/>
    <property type="match status" value="1"/>
</dbReference>
<dbReference type="SUPFAM" id="SSF88798">
    <property type="entry name" value="N-terminal, heterodimerisation domain of RBP7 (RpoE)"/>
    <property type="match status" value="1"/>
</dbReference>
<evidence type="ECO:0000256" key="1">
    <source>
        <dbReference type="ARBA" id="ARBA00004123"/>
    </source>
</evidence>
<proteinExistence type="inferred from homology"/>
<keyword evidence="5 6" id="KW-0539">Nucleus</keyword>
<dbReference type="AlphaFoldDB" id="A0AAW1VLL9"/>
<evidence type="ECO:0000256" key="2">
    <source>
        <dbReference type="ARBA" id="ARBA00009307"/>
    </source>
</evidence>
<evidence type="ECO:0000313" key="10">
    <source>
        <dbReference type="Proteomes" id="UP001457282"/>
    </source>
</evidence>